<dbReference type="PANTHER" id="PTHR43386">
    <property type="entry name" value="OLIGOPEPTIDE TRANSPORT SYSTEM PERMEASE PROTEIN APPC"/>
    <property type="match status" value="1"/>
</dbReference>
<dbReference type="Pfam" id="PF12911">
    <property type="entry name" value="OppC_N"/>
    <property type="match status" value="1"/>
</dbReference>
<dbReference type="PANTHER" id="PTHR43386:SF1">
    <property type="entry name" value="D,D-DIPEPTIDE TRANSPORT SYSTEM PERMEASE PROTEIN DDPC-RELATED"/>
    <property type="match status" value="1"/>
</dbReference>
<evidence type="ECO:0000256" key="5">
    <source>
        <dbReference type="ARBA" id="ARBA00022989"/>
    </source>
</evidence>
<evidence type="ECO:0000256" key="4">
    <source>
        <dbReference type="ARBA" id="ARBA00022692"/>
    </source>
</evidence>
<dbReference type="InterPro" id="IPR035906">
    <property type="entry name" value="MetI-like_sf"/>
</dbReference>
<dbReference type="SUPFAM" id="SSF161098">
    <property type="entry name" value="MetI-like"/>
    <property type="match status" value="1"/>
</dbReference>
<dbReference type="Gene3D" id="1.10.3720.10">
    <property type="entry name" value="MetI-like"/>
    <property type="match status" value="1"/>
</dbReference>
<evidence type="ECO:0000256" key="6">
    <source>
        <dbReference type="ARBA" id="ARBA00023136"/>
    </source>
</evidence>
<dbReference type="OrthoDB" id="9783218at2"/>
<protein>
    <submittedName>
        <fullName evidence="9">Peptide/nickel transport system permease protein</fullName>
    </submittedName>
</protein>
<dbReference type="InterPro" id="IPR050366">
    <property type="entry name" value="BP-dependent_transpt_permease"/>
</dbReference>
<evidence type="ECO:0000256" key="1">
    <source>
        <dbReference type="ARBA" id="ARBA00004651"/>
    </source>
</evidence>
<keyword evidence="4 7" id="KW-0812">Transmembrane</keyword>
<dbReference type="PROSITE" id="PS50928">
    <property type="entry name" value="ABC_TM1"/>
    <property type="match status" value="1"/>
</dbReference>
<keyword evidence="10" id="KW-1185">Reference proteome</keyword>
<evidence type="ECO:0000256" key="7">
    <source>
        <dbReference type="RuleBase" id="RU363032"/>
    </source>
</evidence>
<dbReference type="Proteomes" id="UP000193228">
    <property type="component" value="Unassembled WGS sequence"/>
</dbReference>
<accession>A0A1X7LJF8</accession>
<evidence type="ECO:0000256" key="3">
    <source>
        <dbReference type="ARBA" id="ARBA00022475"/>
    </source>
</evidence>
<proteinExistence type="inferred from homology"/>
<name>A0A1X7LJF8_9BURK</name>
<gene>
    <name evidence="9" type="ORF">SAMN06265784_106297</name>
</gene>
<dbReference type="GO" id="GO:0005886">
    <property type="term" value="C:plasma membrane"/>
    <property type="evidence" value="ECO:0007669"/>
    <property type="project" value="UniProtKB-SubCell"/>
</dbReference>
<keyword evidence="6 7" id="KW-0472">Membrane</keyword>
<dbReference type="STRING" id="1515439.SAMN06265784_106297"/>
<dbReference type="AlphaFoldDB" id="A0A1X7LJF8"/>
<keyword evidence="2 7" id="KW-0813">Transport</keyword>
<comment type="subcellular location">
    <subcellularLocation>
        <location evidence="1 7">Cell membrane</location>
        <topology evidence="1 7">Multi-pass membrane protein</topology>
    </subcellularLocation>
</comment>
<reference evidence="10" key="1">
    <citation type="submission" date="2017-04" db="EMBL/GenBank/DDBJ databases">
        <authorList>
            <person name="Varghese N."/>
            <person name="Submissions S."/>
        </authorList>
    </citation>
    <scope>NUCLEOTIDE SEQUENCE [LARGE SCALE GENOMIC DNA]</scope>
    <source>
        <strain evidence="10">LMG 29540</strain>
    </source>
</reference>
<feature type="transmembrane region" description="Helical" evidence="7">
    <location>
        <begin position="120"/>
        <end position="138"/>
    </location>
</feature>
<evidence type="ECO:0000259" key="8">
    <source>
        <dbReference type="PROSITE" id="PS50928"/>
    </source>
</evidence>
<dbReference type="InterPro" id="IPR000515">
    <property type="entry name" value="MetI-like"/>
</dbReference>
<feature type="transmembrane region" description="Helical" evidence="7">
    <location>
        <begin position="195"/>
        <end position="225"/>
    </location>
</feature>
<feature type="transmembrane region" description="Helical" evidence="7">
    <location>
        <begin position="82"/>
        <end position="108"/>
    </location>
</feature>
<dbReference type="GO" id="GO:0055085">
    <property type="term" value="P:transmembrane transport"/>
    <property type="evidence" value="ECO:0007669"/>
    <property type="project" value="InterPro"/>
</dbReference>
<feature type="domain" description="ABC transmembrane type-1" evidence="8">
    <location>
        <begin position="78"/>
        <end position="267"/>
    </location>
</feature>
<evidence type="ECO:0000313" key="10">
    <source>
        <dbReference type="Proteomes" id="UP000193228"/>
    </source>
</evidence>
<evidence type="ECO:0000313" key="9">
    <source>
        <dbReference type="EMBL" id="SMG54016.1"/>
    </source>
</evidence>
<feature type="transmembrane region" description="Helical" evidence="7">
    <location>
        <begin position="20"/>
        <end position="39"/>
    </location>
</feature>
<evidence type="ECO:0000256" key="2">
    <source>
        <dbReference type="ARBA" id="ARBA00022448"/>
    </source>
</evidence>
<dbReference type="InterPro" id="IPR025966">
    <property type="entry name" value="OppC_N"/>
</dbReference>
<comment type="similarity">
    <text evidence="7">Belongs to the binding-protein-dependent transport system permease family.</text>
</comment>
<organism evidence="9 10">
    <name type="scientific">Paraburkholderia susongensis</name>
    <dbReference type="NCBI Taxonomy" id="1515439"/>
    <lineage>
        <taxon>Bacteria</taxon>
        <taxon>Pseudomonadati</taxon>
        <taxon>Pseudomonadota</taxon>
        <taxon>Betaproteobacteria</taxon>
        <taxon>Burkholderiales</taxon>
        <taxon>Burkholderiaceae</taxon>
        <taxon>Paraburkholderia</taxon>
    </lineage>
</organism>
<keyword evidence="5 7" id="KW-1133">Transmembrane helix</keyword>
<keyword evidence="3" id="KW-1003">Cell membrane</keyword>
<dbReference type="RefSeq" id="WP_085486323.1">
    <property type="nucleotide sequence ID" value="NZ_FXAT01000006.1"/>
</dbReference>
<dbReference type="EMBL" id="FXAT01000006">
    <property type="protein sequence ID" value="SMG54016.1"/>
    <property type="molecule type" value="Genomic_DNA"/>
</dbReference>
<sequence length="278" mass="29902">MLAATFRFARRATRGHSLQVGLAMLAVLVLAALFGPSLVAHDPLAVDLSQSLQAPGAGSLLGTDELGRDVLGRVLAALRTDLVVVAICVALPFVIGTAIGLVSGYFGGYVDRVIMRLVDILWAFPFYVLVISIVGALGPGTGNMYLAFSLVVWISFARIVRGEVLLVRQLEYTQAVRVLGYSHARIMLRHVLPNVITPAIVFMMSDVVLTILAVTSLGFLGLGIQPPTPELGIMISEGRTFIQDGWWISVFPGLAIVYIGMTFTLIGDGLDDLLRPKR</sequence>
<dbReference type="Pfam" id="PF00528">
    <property type="entry name" value="BPD_transp_1"/>
    <property type="match status" value="1"/>
</dbReference>
<dbReference type="CDD" id="cd06261">
    <property type="entry name" value="TM_PBP2"/>
    <property type="match status" value="1"/>
</dbReference>
<feature type="transmembrane region" description="Helical" evidence="7">
    <location>
        <begin position="245"/>
        <end position="270"/>
    </location>
</feature>